<reference evidence="2 3" key="2">
    <citation type="submission" date="2018-11" db="EMBL/GenBank/DDBJ databases">
        <authorList>
            <consortium name="Pathogen Informatics"/>
        </authorList>
    </citation>
    <scope>NUCLEOTIDE SEQUENCE [LARGE SCALE GENOMIC DNA]</scope>
</reference>
<protein>
    <submittedName>
        <fullName evidence="2 4">Uncharacterized protein</fullName>
    </submittedName>
</protein>
<name>A0A0M3J106_ANISI</name>
<evidence type="ECO:0000313" key="2">
    <source>
        <dbReference type="EMBL" id="VDK18402.1"/>
    </source>
</evidence>
<accession>A0A0M3J106</accession>
<evidence type="ECO:0000313" key="3">
    <source>
        <dbReference type="Proteomes" id="UP000267096"/>
    </source>
</evidence>
<dbReference type="WBParaSite" id="ASIM_0000120001-mRNA-1">
    <property type="protein sequence ID" value="ASIM_0000120001-mRNA-1"/>
    <property type="gene ID" value="ASIM_0000120001"/>
</dbReference>
<reference evidence="4" key="1">
    <citation type="submission" date="2017-02" db="UniProtKB">
        <authorList>
            <consortium name="WormBaseParasite"/>
        </authorList>
    </citation>
    <scope>IDENTIFICATION</scope>
</reference>
<keyword evidence="3" id="KW-1185">Reference proteome</keyword>
<dbReference type="AlphaFoldDB" id="A0A0M3J106"/>
<organism evidence="4">
    <name type="scientific">Anisakis simplex</name>
    <name type="common">Herring worm</name>
    <dbReference type="NCBI Taxonomy" id="6269"/>
    <lineage>
        <taxon>Eukaryota</taxon>
        <taxon>Metazoa</taxon>
        <taxon>Ecdysozoa</taxon>
        <taxon>Nematoda</taxon>
        <taxon>Chromadorea</taxon>
        <taxon>Rhabditida</taxon>
        <taxon>Spirurina</taxon>
        <taxon>Ascaridomorpha</taxon>
        <taxon>Ascaridoidea</taxon>
        <taxon>Anisakidae</taxon>
        <taxon>Anisakis</taxon>
        <taxon>Anisakis simplex complex</taxon>
    </lineage>
</organism>
<dbReference type="OrthoDB" id="5831347at2759"/>
<evidence type="ECO:0000256" key="1">
    <source>
        <dbReference type="SAM" id="MobiDB-lite"/>
    </source>
</evidence>
<dbReference type="Proteomes" id="UP000267096">
    <property type="component" value="Unassembled WGS sequence"/>
</dbReference>
<evidence type="ECO:0000313" key="4">
    <source>
        <dbReference type="WBParaSite" id="ASIM_0000120001-mRNA-1"/>
    </source>
</evidence>
<feature type="region of interest" description="Disordered" evidence="1">
    <location>
        <begin position="85"/>
        <end position="105"/>
    </location>
</feature>
<sequence>MGMKSRLLDVAEARTLNVSSKWAIFGVCNNSPAESTSPENGWRLSGRLIPDRCSACVFRKEFAWPQRVRGSQWFASKALGVGPAGASTGADLGGSSKYSSEILED</sequence>
<proteinExistence type="predicted"/>
<dbReference type="EMBL" id="UYRR01001013">
    <property type="protein sequence ID" value="VDK18402.1"/>
    <property type="molecule type" value="Genomic_DNA"/>
</dbReference>
<gene>
    <name evidence="2" type="ORF">ASIM_LOCUS1089</name>
</gene>